<feature type="domain" description="Pirin C-terminal" evidence="4">
    <location>
        <begin position="181"/>
        <end position="278"/>
    </location>
</feature>
<dbReference type="InterPro" id="IPR014710">
    <property type="entry name" value="RmlC-like_jellyroll"/>
</dbReference>
<accession>A0ABX2IKW4</accession>
<comment type="caution">
    <text evidence="5">The sequence shown here is derived from an EMBL/GenBank/DDBJ whole genome shotgun (WGS) entry which is preliminary data.</text>
</comment>
<dbReference type="Proteomes" id="UP000778523">
    <property type="component" value="Unassembled WGS sequence"/>
</dbReference>
<dbReference type="InterPro" id="IPR011051">
    <property type="entry name" value="RmlC_Cupin_sf"/>
</dbReference>
<protein>
    <submittedName>
        <fullName evidence="5">Pirin family protein</fullName>
    </submittedName>
</protein>
<proteinExistence type="inferred from homology"/>
<evidence type="ECO:0000313" key="6">
    <source>
        <dbReference type="Proteomes" id="UP000778523"/>
    </source>
</evidence>
<dbReference type="PIRSF" id="PIRSF006232">
    <property type="entry name" value="Pirin"/>
    <property type="match status" value="1"/>
</dbReference>
<dbReference type="InterPro" id="IPR003829">
    <property type="entry name" value="Pirin_N_dom"/>
</dbReference>
<dbReference type="PANTHER" id="PTHR13903:SF8">
    <property type="entry name" value="PIRIN"/>
    <property type="match status" value="1"/>
</dbReference>
<dbReference type="InterPro" id="IPR012093">
    <property type="entry name" value="Pirin"/>
</dbReference>
<evidence type="ECO:0000256" key="2">
    <source>
        <dbReference type="RuleBase" id="RU003457"/>
    </source>
</evidence>
<dbReference type="Pfam" id="PF05726">
    <property type="entry name" value="Pirin_C"/>
    <property type="match status" value="1"/>
</dbReference>
<dbReference type="Pfam" id="PF02678">
    <property type="entry name" value="Pirin"/>
    <property type="match status" value="1"/>
</dbReference>
<name>A0ABX2IKW4_9RHOO</name>
<dbReference type="CDD" id="cd02247">
    <property type="entry name" value="cupin_pirin_C"/>
    <property type="match status" value="1"/>
</dbReference>
<feature type="domain" description="Pirin N-terminal" evidence="3">
    <location>
        <begin position="29"/>
        <end position="129"/>
    </location>
</feature>
<evidence type="ECO:0000259" key="3">
    <source>
        <dbReference type="Pfam" id="PF02678"/>
    </source>
</evidence>
<comment type="similarity">
    <text evidence="1 2">Belongs to the pirin family.</text>
</comment>
<sequence length="302" mass="32964">MSESHANQDSPSPITRIALRSAELGAGLSIRRALPTREQRMVGAWCFLDHIGPVHFGKEEGLHVGAHPHTALQTFTWMMEGEILHRDSLGSEQIIRPGQVNLMTAGRGISHTEDSVPDASTLHAAQLWIALPPEQIDIAPAFEHYPDLPGWLEQGLGLTLLVGDFCGRSAPVRVHSPLLGVDIRSEGHAHAVLPLRSDFEYALLPLEGALRLAGQSFSASEFVYMGKGLNQLELEMAAGSRALLLGGEPLQTPITMWWNFVGYSKPYIAQAQADWEARAARFGEVEGGQGRRIAPPKIPWAQ</sequence>
<reference evidence="5 6" key="1">
    <citation type="submission" date="2020-06" db="EMBL/GenBank/DDBJ databases">
        <title>Draft genome of Uliginosibacterium sp. IMCC34675.</title>
        <authorList>
            <person name="Song J."/>
        </authorList>
    </citation>
    <scope>NUCLEOTIDE SEQUENCE [LARGE SCALE GENOMIC DNA]</scope>
    <source>
        <strain evidence="5 6">IMCC34675</strain>
    </source>
</reference>
<gene>
    <name evidence="5" type="ORF">HJ583_008040</name>
</gene>
<dbReference type="EMBL" id="JABCSC020000002">
    <property type="protein sequence ID" value="NSL54971.1"/>
    <property type="molecule type" value="Genomic_DNA"/>
</dbReference>
<keyword evidence="6" id="KW-1185">Reference proteome</keyword>
<dbReference type="RefSeq" id="WP_170021464.1">
    <property type="nucleotide sequence ID" value="NZ_JABCSC020000002.1"/>
</dbReference>
<evidence type="ECO:0000259" key="4">
    <source>
        <dbReference type="Pfam" id="PF05726"/>
    </source>
</evidence>
<dbReference type="Gene3D" id="2.60.120.10">
    <property type="entry name" value="Jelly Rolls"/>
    <property type="match status" value="2"/>
</dbReference>
<evidence type="ECO:0000313" key="5">
    <source>
        <dbReference type="EMBL" id="NSL54971.1"/>
    </source>
</evidence>
<dbReference type="CDD" id="cd02909">
    <property type="entry name" value="cupin_pirin_N"/>
    <property type="match status" value="1"/>
</dbReference>
<dbReference type="SUPFAM" id="SSF51182">
    <property type="entry name" value="RmlC-like cupins"/>
    <property type="match status" value="1"/>
</dbReference>
<dbReference type="InterPro" id="IPR008778">
    <property type="entry name" value="Pirin_C_dom"/>
</dbReference>
<dbReference type="PANTHER" id="PTHR13903">
    <property type="entry name" value="PIRIN-RELATED"/>
    <property type="match status" value="1"/>
</dbReference>
<evidence type="ECO:0000256" key="1">
    <source>
        <dbReference type="ARBA" id="ARBA00008416"/>
    </source>
</evidence>
<organism evidence="5 6">
    <name type="scientific">Uliginosibacterium aquaticum</name>
    <dbReference type="NCBI Taxonomy" id="2731212"/>
    <lineage>
        <taxon>Bacteria</taxon>
        <taxon>Pseudomonadati</taxon>
        <taxon>Pseudomonadota</taxon>
        <taxon>Betaproteobacteria</taxon>
        <taxon>Rhodocyclales</taxon>
        <taxon>Zoogloeaceae</taxon>
        <taxon>Uliginosibacterium</taxon>
    </lineage>
</organism>